<evidence type="ECO:0000313" key="2">
    <source>
        <dbReference type="EMBL" id="ABD89524.1"/>
    </source>
</evidence>
<dbReference type="eggNOG" id="ENOG502ZZJY">
    <property type="taxonomic scope" value="Bacteria"/>
</dbReference>
<dbReference type="RefSeq" id="WP_011474405.1">
    <property type="nucleotide sequence ID" value="NC_007925.1"/>
</dbReference>
<feature type="signal peptide" evidence="1">
    <location>
        <begin position="1"/>
        <end position="25"/>
    </location>
</feature>
<gene>
    <name evidence="2" type="ordered locus">RPC_3998</name>
</gene>
<dbReference type="HOGENOM" id="CLU_2303833_0_0_5"/>
<sequence>MKLKLALAALATIGGLALSSGAASAMPNGLPGAVSAASGPAAQLDQVRYVCNAWGRCWWRPNYYNAYGYYGPRFYGPRFYGPRPYRPWGYRPGWRRW</sequence>
<proteinExistence type="predicted"/>
<feature type="chain" id="PRO_5004199335" evidence="1">
    <location>
        <begin position="26"/>
        <end position="97"/>
    </location>
</feature>
<evidence type="ECO:0000256" key="1">
    <source>
        <dbReference type="SAM" id="SignalP"/>
    </source>
</evidence>
<protein>
    <submittedName>
        <fullName evidence="2">Uncharacterized protein</fullName>
    </submittedName>
</protein>
<name>Q20ZB2_RHOPB</name>
<dbReference type="KEGG" id="rpc:RPC_3998"/>
<reference evidence="2" key="1">
    <citation type="submission" date="2006-03" db="EMBL/GenBank/DDBJ databases">
        <title>Complete sequence of Rhodopseudomonas palustris BisB18.</title>
        <authorList>
            <consortium name="US DOE Joint Genome Institute"/>
            <person name="Copeland A."/>
            <person name="Lucas S."/>
            <person name="Lapidus A."/>
            <person name="Barry K."/>
            <person name="Detter J.C."/>
            <person name="Glavina del Rio T."/>
            <person name="Hammon N."/>
            <person name="Israni S."/>
            <person name="Dalin E."/>
            <person name="Tice H."/>
            <person name="Pitluck S."/>
            <person name="Chain P."/>
            <person name="Malfatti S."/>
            <person name="Shin M."/>
            <person name="Vergez L."/>
            <person name="Schmutz J."/>
            <person name="Larimer F."/>
            <person name="Land M."/>
            <person name="Hauser L."/>
            <person name="Pelletier D.A."/>
            <person name="Kyrpides N."/>
            <person name="Anderson I."/>
            <person name="Oda Y."/>
            <person name="Harwood C.S."/>
            <person name="Richardson P."/>
        </authorList>
    </citation>
    <scope>NUCLEOTIDE SEQUENCE [LARGE SCALE GENOMIC DNA]</scope>
    <source>
        <strain evidence="2">BisB18</strain>
    </source>
</reference>
<organism evidence="2">
    <name type="scientific">Rhodopseudomonas palustris (strain BisB18)</name>
    <dbReference type="NCBI Taxonomy" id="316056"/>
    <lineage>
        <taxon>Bacteria</taxon>
        <taxon>Pseudomonadati</taxon>
        <taxon>Pseudomonadota</taxon>
        <taxon>Alphaproteobacteria</taxon>
        <taxon>Hyphomicrobiales</taxon>
        <taxon>Nitrobacteraceae</taxon>
        <taxon>Rhodopseudomonas</taxon>
    </lineage>
</organism>
<dbReference type="AlphaFoldDB" id="Q20ZB2"/>
<keyword evidence="1" id="KW-0732">Signal</keyword>
<dbReference type="EMBL" id="CP000301">
    <property type="protein sequence ID" value="ABD89524.1"/>
    <property type="molecule type" value="Genomic_DNA"/>
</dbReference>
<accession>Q20ZB2</accession>